<dbReference type="AlphaFoldDB" id="A0AAV3XXL5"/>
<evidence type="ECO:0000313" key="2">
    <source>
        <dbReference type="EMBL" id="GFN75211.1"/>
    </source>
</evidence>
<feature type="compositionally biased region" description="Polar residues" evidence="1">
    <location>
        <begin position="92"/>
        <end position="106"/>
    </location>
</feature>
<feature type="region of interest" description="Disordered" evidence="1">
    <location>
        <begin position="70"/>
        <end position="106"/>
    </location>
</feature>
<accession>A0AAV3XXL5</accession>
<dbReference type="EMBL" id="BLXT01000255">
    <property type="protein sequence ID" value="GFN75211.1"/>
    <property type="molecule type" value="Genomic_DNA"/>
</dbReference>
<evidence type="ECO:0000256" key="1">
    <source>
        <dbReference type="SAM" id="MobiDB-lite"/>
    </source>
</evidence>
<name>A0AAV3XXL5_9GAST</name>
<keyword evidence="3" id="KW-1185">Reference proteome</keyword>
<organism evidence="2 3">
    <name type="scientific">Plakobranchus ocellatus</name>
    <dbReference type="NCBI Taxonomy" id="259542"/>
    <lineage>
        <taxon>Eukaryota</taxon>
        <taxon>Metazoa</taxon>
        <taxon>Spiralia</taxon>
        <taxon>Lophotrochozoa</taxon>
        <taxon>Mollusca</taxon>
        <taxon>Gastropoda</taxon>
        <taxon>Heterobranchia</taxon>
        <taxon>Euthyneura</taxon>
        <taxon>Panpulmonata</taxon>
        <taxon>Sacoglossa</taxon>
        <taxon>Placobranchoidea</taxon>
        <taxon>Plakobranchidae</taxon>
        <taxon>Plakobranchus</taxon>
    </lineage>
</organism>
<evidence type="ECO:0000313" key="3">
    <source>
        <dbReference type="Proteomes" id="UP000735302"/>
    </source>
</evidence>
<comment type="caution">
    <text evidence="2">The sequence shown here is derived from an EMBL/GenBank/DDBJ whole genome shotgun (WGS) entry which is preliminary data.</text>
</comment>
<gene>
    <name evidence="2" type="ORF">PoB_000171700</name>
</gene>
<dbReference type="Proteomes" id="UP000735302">
    <property type="component" value="Unassembled WGS sequence"/>
</dbReference>
<reference evidence="2 3" key="1">
    <citation type="journal article" date="2021" name="Elife">
        <title>Chloroplast acquisition without the gene transfer in kleptoplastic sea slugs, Plakobranchus ocellatus.</title>
        <authorList>
            <person name="Maeda T."/>
            <person name="Takahashi S."/>
            <person name="Yoshida T."/>
            <person name="Shimamura S."/>
            <person name="Takaki Y."/>
            <person name="Nagai Y."/>
            <person name="Toyoda A."/>
            <person name="Suzuki Y."/>
            <person name="Arimoto A."/>
            <person name="Ishii H."/>
            <person name="Satoh N."/>
            <person name="Nishiyama T."/>
            <person name="Hasebe M."/>
            <person name="Maruyama T."/>
            <person name="Minagawa J."/>
            <person name="Obokata J."/>
            <person name="Shigenobu S."/>
        </authorList>
    </citation>
    <scope>NUCLEOTIDE SEQUENCE [LARGE SCALE GENOMIC DNA]</scope>
</reference>
<sequence length="106" mass="11778">MVTGIVSGTDDILWGELHPMHMSVPSCESLRSIAQEMWDFWDFPSYTGALSDRVAATLYDTLNAVLDVSKDTSVGPSPDVVESPKNDKRLCPSQNQGQQNLHQRRT</sequence>
<protein>
    <submittedName>
        <fullName evidence="2">Uncharacterized protein</fullName>
    </submittedName>
</protein>
<proteinExistence type="predicted"/>